<dbReference type="CDD" id="cd01448">
    <property type="entry name" value="TST_Repeat_1"/>
    <property type="match status" value="1"/>
</dbReference>
<evidence type="ECO:0000313" key="6">
    <source>
        <dbReference type="Proteomes" id="UP000000933"/>
    </source>
</evidence>
<feature type="domain" description="Rhodanese" evidence="4">
    <location>
        <begin position="445"/>
        <end position="566"/>
    </location>
</feature>
<evidence type="ECO:0000256" key="3">
    <source>
        <dbReference type="SAM" id="MobiDB-lite"/>
    </source>
</evidence>
<accession>D5H7P0</accession>
<keyword evidence="1" id="KW-0677">Repeat</keyword>
<dbReference type="Pfam" id="PF00581">
    <property type="entry name" value="Rhodanese"/>
    <property type="match status" value="3"/>
</dbReference>
<dbReference type="EMBL" id="FP565814">
    <property type="protein sequence ID" value="CBH24045.1"/>
    <property type="molecule type" value="Genomic_DNA"/>
</dbReference>
<evidence type="ECO:0000313" key="5">
    <source>
        <dbReference type="EMBL" id="CBH24045.1"/>
    </source>
</evidence>
<dbReference type="Gene3D" id="3.40.250.10">
    <property type="entry name" value="Rhodanese-like domain"/>
    <property type="match status" value="3"/>
</dbReference>
<dbReference type="CDD" id="cd00158">
    <property type="entry name" value="RHOD"/>
    <property type="match status" value="1"/>
</dbReference>
<dbReference type="HOGENOM" id="CLU_031618_2_0_10"/>
<dbReference type="CDD" id="cd01449">
    <property type="entry name" value="TST_Repeat_2"/>
    <property type="match status" value="1"/>
</dbReference>
<reference evidence="5 6" key="1">
    <citation type="journal article" date="2010" name="ISME J.">
        <title>Fine-scale evolution: genomic, phenotypic and ecological differentiation in two coexisting Salinibacter ruber strains.</title>
        <authorList>
            <person name="Pena A."/>
            <person name="Teeling H."/>
            <person name="Huerta-Cepas J."/>
            <person name="Santos F."/>
            <person name="Yarza P."/>
            <person name="Brito-Echeverria J."/>
            <person name="Lucio M."/>
            <person name="Schmitt-Kopplin P."/>
            <person name="Meseguer I."/>
            <person name="Schenowitz C."/>
            <person name="Dossat C."/>
            <person name="Barbe V."/>
            <person name="Dopazo J."/>
            <person name="Rossello-Mora R."/>
            <person name="Schuler M."/>
            <person name="Glockner F.O."/>
            <person name="Amann R."/>
            <person name="Gabaldon T."/>
            <person name="Anton J."/>
        </authorList>
    </citation>
    <scope>NUCLEOTIDE SEQUENCE [LARGE SCALE GENOMIC DNA]</scope>
    <source>
        <strain evidence="5 6">M8</strain>
    </source>
</reference>
<dbReference type="AlphaFoldDB" id="D5H7P0"/>
<evidence type="ECO:0000256" key="2">
    <source>
        <dbReference type="RuleBase" id="RU000507"/>
    </source>
</evidence>
<reference evidence="6" key="2">
    <citation type="submission" date="2010-04" db="EMBL/GenBank/DDBJ databases">
        <title>Genome sequence of Salinibacter ruber M8.</title>
        <authorList>
            <consortium name="Genoscope"/>
        </authorList>
    </citation>
    <scope>NUCLEOTIDE SEQUENCE [LARGE SCALE GENOMIC DNA]</scope>
    <source>
        <strain evidence="6">M8</strain>
    </source>
</reference>
<feature type="compositionally biased region" description="Low complexity" evidence="3">
    <location>
        <begin position="62"/>
        <end position="77"/>
    </location>
</feature>
<dbReference type="PROSITE" id="PS00683">
    <property type="entry name" value="RHODANESE_2"/>
    <property type="match status" value="1"/>
</dbReference>
<dbReference type="Proteomes" id="UP000000933">
    <property type="component" value="Chromosome"/>
</dbReference>
<dbReference type="InterPro" id="IPR001763">
    <property type="entry name" value="Rhodanese-like_dom"/>
</dbReference>
<sequence>MCATGASKSSTTGSSREHHVHGRLLVCPPTVPFLSLRSFLLWTRPHTRRRQRTPSASAALLRGAVARPPEGPRPGARGIRRSTGVCAGARPRPAALLRRSAKVVAGFSVFGCPATAFESCVLSPAPSNSLASVFLLCLLPGLMEETIHTVSTEAFALQAEDPDHTILDVRPIAAYNGWPLQDEPRSGHVPGAKSLPLQWTQYMDWVEVLDEKGLSQNAPVTVYGYTADAAAEMADKLSRLGFEAVGVYDGFLEDWAPDPDRPLQRMERYQQLVYPEWVQRLRTGETPPGMRGDDHVLCHAHFGYRQDYEDGHIPGAIPLNTNALESPETWNRRSPEELKSALEDHGIRHDTTVVLYGRFSYPTYDQDDPAQSAGHLGAMRCAALMLYAGVEDVKILNGGISTWESAGYDVSTDDVEPAPVDDFGAEVPTHPEYMLTLDEAKALLEADDGDLVSVRSWAEFIGERSGYHYIDKTGRIPGAVFGNCGSDAYHMENYRNFDYTTREFSEIAGKWAEMGITPDKHIAFYCGTGWRGSEAFMNAYLMGWPHVSVYDGGWYEWSSHPDTETATGVPENDVPA</sequence>
<keyword evidence="2 5" id="KW-0808">Transferase</keyword>
<organism evidence="5 6">
    <name type="scientific">Salinibacter ruber (strain M8)</name>
    <dbReference type="NCBI Taxonomy" id="761659"/>
    <lineage>
        <taxon>Bacteria</taxon>
        <taxon>Pseudomonadati</taxon>
        <taxon>Rhodothermota</taxon>
        <taxon>Rhodothermia</taxon>
        <taxon>Rhodothermales</taxon>
        <taxon>Salinibacteraceae</taxon>
        <taxon>Salinibacter</taxon>
    </lineage>
</organism>
<protein>
    <recommendedName>
        <fullName evidence="2">Sulfurtransferase</fullName>
    </recommendedName>
</protein>
<dbReference type="GO" id="GO:0004792">
    <property type="term" value="F:thiosulfate-cyanide sulfurtransferase activity"/>
    <property type="evidence" value="ECO:0007669"/>
    <property type="project" value="InterPro"/>
</dbReference>
<dbReference type="SMART" id="SM00450">
    <property type="entry name" value="RHOD"/>
    <property type="match status" value="3"/>
</dbReference>
<dbReference type="KEGG" id="srm:SRM_01124"/>
<dbReference type="InterPro" id="IPR001307">
    <property type="entry name" value="Thiosulphate_STrfase_CS"/>
</dbReference>
<feature type="region of interest" description="Disordered" evidence="3">
    <location>
        <begin position="50"/>
        <end position="82"/>
    </location>
</feature>
<dbReference type="PANTHER" id="PTHR43855">
    <property type="entry name" value="THIOSULFATE SULFURTRANSFERASE"/>
    <property type="match status" value="1"/>
</dbReference>
<feature type="domain" description="Rhodanese" evidence="4">
    <location>
        <begin position="160"/>
        <end position="264"/>
    </location>
</feature>
<evidence type="ECO:0000256" key="1">
    <source>
        <dbReference type="ARBA" id="ARBA00022737"/>
    </source>
</evidence>
<dbReference type="PANTHER" id="PTHR43855:SF1">
    <property type="entry name" value="THIOSULFATE SULFURTRANSFERASE"/>
    <property type="match status" value="1"/>
</dbReference>
<name>D5H7P0_SALRM</name>
<dbReference type="SUPFAM" id="SSF52821">
    <property type="entry name" value="Rhodanese/Cell cycle control phosphatase"/>
    <property type="match status" value="3"/>
</dbReference>
<dbReference type="PROSITE" id="PS00380">
    <property type="entry name" value="RHODANESE_1"/>
    <property type="match status" value="1"/>
</dbReference>
<dbReference type="PROSITE" id="PS50206">
    <property type="entry name" value="RHODANESE_3"/>
    <property type="match status" value="3"/>
</dbReference>
<dbReference type="InterPro" id="IPR036873">
    <property type="entry name" value="Rhodanese-like_dom_sf"/>
</dbReference>
<gene>
    <name evidence="5" type="primary">TST</name>
    <name evidence="5" type="ordered locus">SRM_01124</name>
</gene>
<evidence type="ECO:0000259" key="4">
    <source>
        <dbReference type="PROSITE" id="PS50206"/>
    </source>
</evidence>
<feature type="domain" description="Rhodanese" evidence="4">
    <location>
        <begin position="303"/>
        <end position="412"/>
    </location>
</feature>
<dbReference type="InterPro" id="IPR051126">
    <property type="entry name" value="Thiosulfate_sulfurtransferase"/>
</dbReference>
<proteinExistence type="predicted"/>